<dbReference type="Gene3D" id="3.40.50.720">
    <property type="entry name" value="NAD(P)-binding Rossmann-like Domain"/>
    <property type="match status" value="1"/>
</dbReference>
<dbReference type="PRINTS" id="PR00081">
    <property type="entry name" value="GDHRDH"/>
</dbReference>
<organism evidence="4 5">
    <name type="scientific">Jatropha curcas</name>
    <name type="common">Barbados nut</name>
    <dbReference type="NCBI Taxonomy" id="180498"/>
    <lineage>
        <taxon>Eukaryota</taxon>
        <taxon>Viridiplantae</taxon>
        <taxon>Streptophyta</taxon>
        <taxon>Embryophyta</taxon>
        <taxon>Tracheophyta</taxon>
        <taxon>Spermatophyta</taxon>
        <taxon>Magnoliopsida</taxon>
        <taxon>eudicotyledons</taxon>
        <taxon>Gunneridae</taxon>
        <taxon>Pentapetalae</taxon>
        <taxon>rosids</taxon>
        <taxon>fabids</taxon>
        <taxon>Malpighiales</taxon>
        <taxon>Euphorbiaceae</taxon>
        <taxon>Crotonoideae</taxon>
        <taxon>Jatropheae</taxon>
        <taxon>Jatropha</taxon>
    </lineage>
</organism>
<sequence>MGKADLHYREKRWSLKGMTALVTGGTKGIGHAIVEELAEFGAAVHTCSRNQKELNQCLQEWQSKGFNVTGSLCDVSNRTQREKLIETVSSIFDGKLNILVNNAAFNTLKEALKDTAEDISTVMSTNFESAYHLSQLSHPLLKASEYGNIVNISSITSIVAIPVSALYAASKGKGKNNTESMGMTDYVKEFTRRIPLSREGNVDEISSVVAFLCFPASSYITGQLIVADGGYTINGIF</sequence>
<protein>
    <submittedName>
        <fullName evidence="4">Uncharacterized protein</fullName>
    </submittedName>
</protein>
<gene>
    <name evidence="4" type="ORF">JCGZ_25130</name>
</gene>
<dbReference type="PANTHER" id="PTHR42898">
    <property type="entry name" value="TROPINONE REDUCTASE"/>
    <property type="match status" value="1"/>
</dbReference>
<dbReference type="InterPro" id="IPR045000">
    <property type="entry name" value="TR"/>
</dbReference>
<dbReference type="AlphaFoldDB" id="A0A067JKQ9"/>
<keyword evidence="2" id="KW-0560">Oxidoreductase</keyword>
<dbReference type="EMBL" id="KK915111">
    <property type="protein sequence ID" value="KDP24566.1"/>
    <property type="molecule type" value="Genomic_DNA"/>
</dbReference>
<proteinExistence type="inferred from homology"/>
<dbReference type="Proteomes" id="UP000027138">
    <property type="component" value="Unassembled WGS sequence"/>
</dbReference>
<comment type="similarity">
    <text evidence="3">Belongs to the short-chain dehydrogenases/reductases (SDR) family. SDR65C subfamily.</text>
</comment>
<evidence type="ECO:0000256" key="1">
    <source>
        <dbReference type="ARBA" id="ARBA00022857"/>
    </source>
</evidence>
<dbReference type="OrthoDB" id="417891at2759"/>
<keyword evidence="5" id="KW-1185">Reference proteome</keyword>
<dbReference type="GO" id="GO:0016491">
    <property type="term" value="F:oxidoreductase activity"/>
    <property type="evidence" value="ECO:0007669"/>
    <property type="project" value="UniProtKB-KW"/>
</dbReference>
<reference evidence="4 5" key="1">
    <citation type="journal article" date="2014" name="PLoS ONE">
        <title>Global Analysis of Gene Expression Profiles in Physic Nut (Jatropha curcas L.) Seedlings Exposed to Salt Stress.</title>
        <authorList>
            <person name="Zhang L."/>
            <person name="Zhang C."/>
            <person name="Wu P."/>
            <person name="Chen Y."/>
            <person name="Li M."/>
            <person name="Jiang H."/>
            <person name="Wu G."/>
        </authorList>
    </citation>
    <scope>NUCLEOTIDE SEQUENCE [LARGE SCALE GENOMIC DNA]</scope>
    <source>
        <strain evidence="5">cv. GZQX0401</strain>
        <tissue evidence="4">Young leaves</tissue>
    </source>
</reference>
<dbReference type="SUPFAM" id="SSF51735">
    <property type="entry name" value="NAD(P)-binding Rossmann-fold domains"/>
    <property type="match status" value="1"/>
</dbReference>
<accession>A0A067JKQ9</accession>
<dbReference type="InterPro" id="IPR036291">
    <property type="entry name" value="NAD(P)-bd_dom_sf"/>
</dbReference>
<keyword evidence="1" id="KW-0521">NADP</keyword>
<dbReference type="InterPro" id="IPR002347">
    <property type="entry name" value="SDR_fam"/>
</dbReference>
<name>A0A067JKQ9_JATCU</name>
<evidence type="ECO:0000313" key="5">
    <source>
        <dbReference type="Proteomes" id="UP000027138"/>
    </source>
</evidence>
<dbReference type="PRINTS" id="PR00080">
    <property type="entry name" value="SDRFAMILY"/>
</dbReference>
<dbReference type="PANTHER" id="PTHR42898:SF101">
    <property type="entry name" value="ENOYL-(ACYL CARRIER) REDUCTASE"/>
    <property type="match status" value="1"/>
</dbReference>
<dbReference type="Pfam" id="PF00106">
    <property type="entry name" value="adh_short"/>
    <property type="match status" value="1"/>
</dbReference>
<dbReference type="STRING" id="180498.A0A067JKQ9"/>
<evidence type="ECO:0000256" key="3">
    <source>
        <dbReference type="ARBA" id="ARBA00025714"/>
    </source>
</evidence>
<evidence type="ECO:0000256" key="2">
    <source>
        <dbReference type="ARBA" id="ARBA00023002"/>
    </source>
</evidence>
<evidence type="ECO:0000313" key="4">
    <source>
        <dbReference type="EMBL" id="KDP24566.1"/>
    </source>
</evidence>
<dbReference type="Pfam" id="PF13561">
    <property type="entry name" value="adh_short_C2"/>
    <property type="match status" value="1"/>
</dbReference>